<keyword evidence="1" id="KW-0812">Transmembrane</keyword>
<dbReference type="Proteomes" id="UP001174909">
    <property type="component" value="Unassembled WGS sequence"/>
</dbReference>
<evidence type="ECO:0000313" key="2">
    <source>
        <dbReference type="EMBL" id="CAI8037187.1"/>
    </source>
</evidence>
<keyword evidence="3" id="KW-1185">Reference proteome</keyword>
<evidence type="ECO:0000256" key="1">
    <source>
        <dbReference type="SAM" id="Phobius"/>
    </source>
</evidence>
<gene>
    <name evidence="2" type="ORF">GBAR_LOCUS20801</name>
</gene>
<organism evidence="2 3">
    <name type="scientific">Geodia barretti</name>
    <name type="common">Barrett's horny sponge</name>
    <dbReference type="NCBI Taxonomy" id="519541"/>
    <lineage>
        <taxon>Eukaryota</taxon>
        <taxon>Metazoa</taxon>
        <taxon>Porifera</taxon>
        <taxon>Demospongiae</taxon>
        <taxon>Heteroscleromorpha</taxon>
        <taxon>Tetractinellida</taxon>
        <taxon>Astrophorina</taxon>
        <taxon>Geodiidae</taxon>
        <taxon>Geodia</taxon>
    </lineage>
</organism>
<name>A0AA35SXC6_GEOBA</name>
<evidence type="ECO:0000313" key="3">
    <source>
        <dbReference type="Proteomes" id="UP001174909"/>
    </source>
</evidence>
<keyword evidence="1" id="KW-1133">Transmembrane helix</keyword>
<proteinExistence type="predicted"/>
<comment type="caution">
    <text evidence="2">The sequence shown here is derived from an EMBL/GenBank/DDBJ whole genome shotgun (WGS) entry which is preliminary data.</text>
</comment>
<keyword evidence="1" id="KW-0472">Membrane</keyword>
<protein>
    <submittedName>
        <fullName evidence="2">Uncharacterized protein</fullName>
    </submittedName>
</protein>
<accession>A0AA35SXC6</accession>
<feature type="transmembrane region" description="Helical" evidence="1">
    <location>
        <begin position="12"/>
        <end position="31"/>
    </location>
</feature>
<sequence length="485" mass="54623">MVAVLSKHGSKFALCLLVIIAITSTFVLYLTRQQPKAFLHQSSQSASLFISINYLPSVFTNATPSPLIATTRKPVKDCPFTDDFGEVGSLLRNGRTGAVTLTKTRGVGYWVGLHFSDQGTGAFLNMMSFLCLSSFVGGVRVVEPFAFGSNVGQKANENWTEQLPFSDVFDADEFNYFARSRGFSSLVPYSKFLADAPRKLLVAQYKCDTKFSRCRTCGHGDVLEQGRQFSKWNGFEMVGHVCLDYNGSNVSMTLEEFQSQLYSTYNRSEVVVLFPLFAGVTNELETFRLIMSQRECQRSSVSASFFSIRPSKLVETSADNYIDKYLKRGRYISVMVRLESIVRPLKLKEFTVNRCLYRLYKVVKNLKSKYGYSGVALSLDVGIYGSLYFREFPNEMDAILPAVNRFISKTVERDMTLSDWESTFTNTTLRQNPGFVAIMQKAIAARGELLILVGEDSSFQKSAQLMFIMTHPDPERVVHLGKTCW</sequence>
<dbReference type="EMBL" id="CASHTH010002913">
    <property type="protein sequence ID" value="CAI8037187.1"/>
    <property type="molecule type" value="Genomic_DNA"/>
</dbReference>
<dbReference type="AlphaFoldDB" id="A0AA35SXC6"/>
<reference evidence="2" key="1">
    <citation type="submission" date="2023-03" db="EMBL/GenBank/DDBJ databases">
        <authorList>
            <person name="Steffen K."/>
            <person name="Cardenas P."/>
        </authorList>
    </citation>
    <scope>NUCLEOTIDE SEQUENCE</scope>
</reference>